<protein>
    <submittedName>
        <fullName evidence="1">Uncharacterized protein</fullName>
    </submittedName>
</protein>
<reference evidence="1 2" key="1">
    <citation type="submission" date="2019-06" db="EMBL/GenBank/DDBJ databases">
        <authorList>
            <person name="Palmer J.M."/>
        </authorList>
    </citation>
    <scope>NUCLEOTIDE SEQUENCE [LARGE SCALE GENOMIC DNA]</scope>
    <source>
        <strain evidence="1 2">TWF102</strain>
    </source>
</reference>
<evidence type="ECO:0000313" key="1">
    <source>
        <dbReference type="EMBL" id="KAF3089400.1"/>
    </source>
</evidence>
<dbReference type="Proteomes" id="UP000475325">
    <property type="component" value="Unassembled WGS sequence"/>
</dbReference>
<sequence length="167" mass="19137">MGDRARVSAVVLAPTVDLLSENKLYSRVQAHGQENISNAKKCPVFLGNSRQQQTRPRFLRYGWVSKSPRILGARKQQTEGLVFPIVMITARYSGSQQRYHKRWHDPPPKVSSQYEVTDKSEVNFNSPLVVRRQKICVVRVYFKLNIFATSMGQTHRFACVGEWLDGI</sequence>
<proteinExistence type="predicted"/>
<comment type="caution">
    <text evidence="1">The sequence shown here is derived from an EMBL/GenBank/DDBJ whole genome shotgun (WGS) entry which is preliminary data.</text>
</comment>
<gene>
    <name evidence="1" type="ORF">TWF102_012029</name>
</gene>
<organism evidence="1 2">
    <name type="scientific">Orbilia oligospora</name>
    <name type="common">Nematode-trapping fungus</name>
    <name type="synonym">Arthrobotrys oligospora</name>
    <dbReference type="NCBI Taxonomy" id="2813651"/>
    <lineage>
        <taxon>Eukaryota</taxon>
        <taxon>Fungi</taxon>
        <taxon>Dikarya</taxon>
        <taxon>Ascomycota</taxon>
        <taxon>Pezizomycotina</taxon>
        <taxon>Orbiliomycetes</taxon>
        <taxon>Orbiliales</taxon>
        <taxon>Orbiliaceae</taxon>
        <taxon>Orbilia</taxon>
    </lineage>
</organism>
<dbReference type="EMBL" id="WIQW01000066">
    <property type="protein sequence ID" value="KAF3089400.1"/>
    <property type="molecule type" value="Genomic_DNA"/>
</dbReference>
<dbReference type="AlphaFoldDB" id="A0A7C8J6M2"/>
<accession>A0A7C8J6M2</accession>
<evidence type="ECO:0000313" key="2">
    <source>
        <dbReference type="Proteomes" id="UP000475325"/>
    </source>
</evidence>
<name>A0A7C8J6M2_ORBOL</name>